<dbReference type="FunFam" id="3.40.50.1100:FF:000006">
    <property type="entry name" value="Cysteine synthase"/>
    <property type="match status" value="1"/>
</dbReference>
<evidence type="ECO:0000256" key="5">
    <source>
        <dbReference type="ARBA" id="ARBA00022679"/>
    </source>
</evidence>
<dbReference type="GO" id="GO:0004124">
    <property type="term" value="F:cysteine synthase activity"/>
    <property type="evidence" value="ECO:0007669"/>
    <property type="project" value="UniProtKB-EC"/>
</dbReference>
<dbReference type="PANTHER" id="PTHR10314">
    <property type="entry name" value="CYSTATHIONINE BETA-SYNTHASE"/>
    <property type="match status" value="1"/>
</dbReference>
<organism evidence="10 11">
    <name type="scientific">Methylobacterium indicum</name>
    <dbReference type="NCBI Taxonomy" id="1775910"/>
    <lineage>
        <taxon>Bacteria</taxon>
        <taxon>Pseudomonadati</taxon>
        <taxon>Pseudomonadota</taxon>
        <taxon>Alphaproteobacteria</taxon>
        <taxon>Hyphomicrobiales</taxon>
        <taxon>Methylobacteriaceae</taxon>
        <taxon>Methylobacterium</taxon>
    </lineage>
</organism>
<dbReference type="InterPro" id="IPR050214">
    <property type="entry name" value="Cys_Synth/Cystath_Beta-Synth"/>
</dbReference>
<sequence>MNIEQIALDRPGILGCIGRTPLIELSNSIVPATSARIFAKLELANPTGSMKDRMALAMIEEAERSGKLKPGDSVVEYSSGSTGTSLAQVCSVKGYPLRIVTSDAFSDEKLNHMRALGAELILIPSHGGGITKALFTTMIEETRKLSQDKNVYWTDQMNNYDLLVGYRQMARELLDQTNGRIDAFVHGVGTCGSLRGISTELSKAKEGIHVVAVEPAESPVLSGGQPGGHAIEGIGAGFVVHHWNPNLANEIMTVSVREAFDSAKQLSEKEAIFAGPSSGANLVAALRIAARMPPSSVVVTIFCDTGFKYLSTDMYRYA</sequence>
<name>A0A8H9CAD5_9HYPH</name>
<dbReference type="InterPro" id="IPR001216">
    <property type="entry name" value="P-phosphate_BS"/>
</dbReference>
<dbReference type="PROSITE" id="PS00901">
    <property type="entry name" value="CYS_SYNTHASE"/>
    <property type="match status" value="1"/>
</dbReference>
<dbReference type="RefSeq" id="WP_207183739.1">
    <property type="nucleotide sequence ID" value="NZ_AP024146.1"/>
</dbReference>
<feature type="domain" description="Tryptophan synthase beta chain-like PALP" evidence="9">
    <location>
        <begin position="15"/>
        <end position="304"/>
    </location>
</feature>
<protein>
    <recommendedName>
        <fullName evidence="3">cysteine synthase</fullName>
        <ecNumber evidence="3">2.5.1.47</ecNumber>
    </recommendedName>
</protein>
<comment type="cofactor">
    <cofactor evidence="1">
        <name>pyridoxal 5'-phosphate</name>
        <dbReference type="ChEBI" id="CHEBI:597326"/>
    </cofactor>
</comment>
<evidence type="ECO:0000256" key="2">
    <source>
        <dbReference type="ARBA" id="ARBA00007103"/>
    </source>
</evidence>
<evidence type="ECO:0000313" key="10">
    <source>
        <dbReference type="EMBL" id="BCM87691.1"/>
    </source>
</evidence>
<dbReference type="GO" id="GO:0006535">
    <property type="term" value="P:cysteine biosynthetic process from serine"/>
    <property type="evidence" value="ECO:0007669"/>
    <property type="project" value="InterPro"/>
</dbReference>
<dbReference type="InterPro" id="IPR001926">
    <property type="entry name" value="TrpB-like_PALP"/>
</dbReference>
<evidence type="ECO:0000256" key="7">
    <source>
        <dbReference type="ARBA" id="ARBA00023192"/>
    </source>
</evidence>
<keyword evidence="10" id="KW-0614">Plasmid</keyword>
<dbReference type="Gene3D" id="3.40.50.1100">
    <property type="match status" value="2"/>
</dbReference>
<reference evidence="10" key="1">
    <citation type="submission" date="2020-11" db="EMBL/GenBank/DDBJ databases">
        <title>Complete genome sequence of a novel pathogenic Methylobacterium strain isolated from rice in Vietnam.</title>
        <authorList>
            <person name="Lai K."/>
            <person name="Okazaki S."/>
            <person name="Higashi K."/>
            <person name="Mori H."/>
            <person name="Toyoda A."/>
            <person name="Kurokawa K."/>
        </authorList>
    </citation>
    <scope>NUCLEOTIDE SEQUENCE</scope>
    <source>
        <strain evidence="10">VL1</strain>
        <plasmid evidence="10">pVL1_1</plasmid>
    </source>
</reference>
<evidence type="ECO:0000256" key="4">
    <source>
        <dbReference type="ARBA" id="ARBA00022605"/>
    </source>
</evidence>
<dbReference type="AlphaFoldDB" id="A0A8H9CAD5"/>
<proteinExistence type="inferred from homology"/>
<dbReference type="EMBL" id="AP024146">
    <property type="protein sequence ID" value="BCM87691.1"/>
    <property type="molecule type" value="Genomic_DNA"/>
</dbReference>
<evidence type="ECO:0000256" key="1">
    <source>
        <dbReference type="ARBA" id="ARBA00001933"/>
    </source>
</evidence>
<gene>
    <name evidence="10" type="primary">cysK_2</name>
    <name evidence="10" type="ORF">mvi_61520</name>
</gene>
<geneLocation type="plasmid" evidence="10 11">
    <name>pVL1_1</name>
</geneLocation>
<evidence type="ECO:0000256" key="8">
    <source>
        <dbReference type="ARBA" id="ARBA00047931"/>
    </source>
</evidence>
<dbReference type="Proteomes" id="UP000663508">
    <property type="component" value="Plasmid pVL1_1"/>
</dbReference>
<accession>A0A8H9CAD5</accession>
<keyword evidence="7" id="KW-0198">Cysteine biosynthesis</keyword>
<dbReference type="KEGG" id="mind:mvi_61520"/>
<comment type="similarity">
    <text evidence="2">Belongs to the cysteine synthase/cystathionine beta-synthase family.</text>
</comment>
<dbReference type="EC" id="2.5.1.47" evidence="3"/>
<dbReference type="SUPFAM" id="SSF53686">
    <property type="entry name" value="Tryptophan synthase beta subunit-like PLP-dependent enzymes"/>
    <property type="match status" value="1"/>
</dbReference>
<evidence type="ECO:0000256" key="6">
    <source>
        <dbReference type="ARBA" id="ARBA00022898"/>
    </source>
</evidence>
<comment type="catalytic activity">
    <reaction evidence="8">
        <text>O-acetyl-L-serine + hydrogen sulfide = L-cysteine + acetate</text>
        <dbReference type="Rhea" id="RHEA:14829"/>
        <dbReference type="ChEBI" id="CHEBI:29919"/>
        <dbReference type="ChEBI" id="CHEBI:30089"/>
        <dbReference type="ChEBI" id="CHEBI:35235"/>
        <dbReference type="ChEBI" id="CHEBI:58340"/>
        <dbReference type="EC" id="2.5.1.47"/>
    </reaction>
</comment>
<evidence type="ECO:0000259" key="9">
    <source>
        <dbReference type="Pfam" id="PF00291"/>
    </source>
</evidence>
<dbReference type="CDD" id="cd01561">
    <property type="entry name" value="CBS_like"/>
    <property type="match status" value="1"/>
</dbReference>
<evidence type="ECO:0000256" key="3">
    <source>
        <dbReference type="ARBA" id="ARBA00012681"/>
    </source>
</evidence>
<evidence type="ECO:0000313" key="11">
    <source>
        <dbReference type="Proteomes" id="UP000663508"/>
    </source>
</evidence>
<keyword evidence="4" id="KW-0028">Amino-acid biosynthesis</keyword>
<keyword evidence="5" id="KW-0808">Transferase</keyword>
<dbReference type="InterPro" id="IPR036052">
    <property type="entry name" value="TrpB-like_PALP_sf"/>
</dbReference>
<keyword evidence="6" id="KW-0663">Pyridoxal phosphate</keyword>
<dbReference type="Pfam" id="PF00291">
    <property type="entry name" value="PALP"/>
    <property type="match status" value="1"/>
</dbReference>